<keyword evidence="6" id="KW-0227">DNA damage</keyword>
<evidence type="ECO:0000256" key="3">
    <source>
        <dbReference type="ARBA" id="ARBA00022723"/>
    </source>
</evidence>
<evidence type="ECO:0000256" key="6">
    <source>
        <dbReference type="ARBA" id="ARBA00022763"/>
    </source>
</evidence>
<dbReference type="Proteomes" id="UP000015344">
    <property type="component" value="Unassembled WGS sequence"/>
</dbReference>
<dbReference type="PROSITE" id="PS00211">
    <property type="entry name" value="ABC_TRANSPORTER_1"/>
    <property type="match status" value="1"/>
</dbReference>
<keyword evidence="10" id="KW-0067">ATP-binding</keyword>
<evidence type="ECO:0000256" key="16">
    <source>
        <dbReference type="ARBA" id="ARBA00042156"/>
    </source>
</evidence>
<dbReference type="PANTHER" id="PTHR43152">
    <property type="entry name" value="UVRABC SYSTEM PROTEIN A"/>
    <property type="match status" value="1"/>
</dbReference>
<dbReference type="Gene3D" id="1.20.1580.10">
    <property type="entry name" value="ABC transporter ATPase like domain"/>
    <property type="match status" value="2"/>
</dbReference>
<dbReference type="Pfam" id="PF17755">
    <property type="entry name" value="UvrA_DNA-bind"/>
    <property type="match status" value="1"/>
</dbReference>
<dbReference type="PANTHER" id="PTHR43152:SF3">
    <property type="entry name" value="UVRABC SYSTEM PROTEIN A"/>
    <property type="match status" value="1"/>
</dbReference>
<keyword evidence="12" id="KW-0238">DNA-binding</keyword>
<dbReference type="InterPro" id="IPR027417">
    <property type="entry name" value="P-loop_NTPase"/>
</dbReference>
<dbReference type="Gene3D" id="3.40.50.300">
    <property type="entry name" value="P-loop containing nucleotide triphosphate hydrolases"/>
    <property type="match status" value="2"/>
</dbReference>
<dbReference type="PROSITE" id="PS50893">
    <property type="entry name" value="ABC_TRANSPORTER_2"/>
    <property type="match status" value="2"/>
</dbReference>
<dbReference type="GO" id="GO:0003677">
    <property type="term" value="F:DNA binding"/>
    <property type="evidence" value="ECO:0007669"/>
    <property type="project" value="UniProtKB-KW"/>
</dbReference>
<name>S9SHU3_PAEAL</name>
<dbReference type="Pfam" id="PF00005">
    <property type="entry name" value="ABC_tran"/>
    <property type="match status" value="2"/>
</dbReference>
<sequence length="814" mass="88114">MKDVICIQGTQGINNLKNVTLDIPKHQLIVVTGPSGSGKSTLAMDILQRECQRQYVESSGISAESIAKPNVDSITGLAPSISIGQHVTNRNPRSTVGTITDMYTYLRTVYEKKGVRTCKFCGESISPSPVEVAGESMKCPACSQPYMPLTKADFSFNTPSGACSTCSGLGTIVDIQVEAVFNKEKTIREGAVTFWYESLTDYQANIIEAAGKHYGLDMSGPLHSFSPIQWELLKHGVESEAFACHFPHIEPPKTVGKGKFKGVLTAMWQKYKERDGQSSEAAYFTTQSCPDCRGDRLKFESRSVTVEGRTLPSLARCSLEELNDWLLAVHAKSRMEGDMILLVVLEELLGKIKRVILVGLGYLSLDRQMITLSGGEAQRLRLASILGSGLTGVLYVLDEPTTGLHPKDTDGLIEVMKELRDMGNTVLMIEHDTRVMQQADHIIDIGPGAGRFGGEIVGQGTLKQLMEQSSSVTGRIVRAQSRIQSKCRQGNGDVISIHEATLHNLKQVSVSFPLGSLISVSGASGSGKSTLVFDLLANASDGGGRVEGCREVIGLNKVNSVITVDQSPISRMQRSSVATYTDLYTLLRKVFASLPAAKARGLNEKFFSFNSPGGRCEQCEGLGIVEVDMHFLPHLRVQCPTCHGKRFIPEVLAVTYDDYTIADILELSIEESLSLFKDHKKMAKLLKLLCDVGIGYLQWGQSVTTLSGGEGQRLKLARELSAPANGHTLYLLDEPSSGLHPLDVHKLYVLLDKLVDAGNTVILVEHNTDLIAGSDWVIDMGPGGGNSGGQVVAVGTPKQIVSSKASCTGTYLSI</sequence>
<dbReference type="GO" id="GO:0016887">
    <property type="term" value="F:ATP hydrolysis activity"/>
    <property type="evidence" value="ECO:0007669"/>
    <property type="project" value="InterPro"/>
</dbReference>
<evidence type="ECO:0000256" key="15">
    <source>
        <dbReference type="ARBA" id="ARBA00039316"/>
    </source>
</evidence>
<comment type="caution">
    <text evidence="18">The sequence shown here is derived from an EMBL/GenBank/DDBJ whole genome shotgun (WGS) entry which is preliminary data.</text>
</comment>
<dbReference type="GO" id="GO:0006281">
    <property type="term" value="P:DNA repair"/>
    <property type="evidence" value="ECO:0007669"/>
    <property type="project" value="UniProtKB-KW"/>
</dbReference>
<proteinExistence type="inferred from homology"/>
<organism evidence="18 19">
    <name type="scientific">Paenibacillus alvei TS-15</name>
    <dbReference type="NCBI Taxonomy" id="1117108"/>
    <lineage>
        <taxon>Bacteria</taxon>
        <taxon>Bacillati</taxon>
        <taxon>Bacillota</taxon>
        <taxon>Bacilli</taxon>
        <taxon>Bacillales</taxon>
        <taxon>Paenibacillaceae</taxon>
        <taxon>Paenibacillus</taxon>
    </lineage>
</organism>
<evidence type="ECO:0000256" key="5">
    <source>
        <dbReference type="ARBA" id="ARBA00022741"/>
    </source>
</evidence>
<evidence type="ECO:0000256" key="4">
    <source>
        <dbReference type="ARBA" id="ARBA00022737"/>
    </source>
</evidence>
<comment type="similarity">
    <text evidence="14">Belongs to the ABC transporter superfamily. UvrA family.</text>
</comment>
<dbReference type="RefSeq" id="WP_021262701.1">
    <property type="nucleotide sequence ID" value="NZ_ATMT01000104.1"/>
</dbReference>
<dbReference type="PATRIC" id="fig|1117108.3.peg.5769"/>
<reference evidence="18 19" key="1">
    <citation type="submission" date="2013-05" db="EMBL/GenBank/DDBJ databases">
        <authorList>
            <person name="Strain E.A."/>
            <person name="Brown E."/>
            <person name="Allard M.W."/>
            <person name="Luo Y.L."/>
        </authorList>
    </citation>
    <scope>NUCLEOTIDE SEQUENCE [LARGE SCALE GENOMIC DNA]</scope>
    <source>
        <strain evidence="18 19">TS-15</strain>
    </source>
</reference>
<keyword evidence="2" id="KW-0963">Cytoplasm</keyword>
<keyword evidence="4" id="KW-0677">Repeat</keyword>
<gene>
    <name evidence="18" type="ORF">PAALTS15_27956</name>
</gene>
<keyword evidence="13" id="KW-0234">DNA repair</keyword>
<dbReference type="GO" id="GO:0005524">
    <property type="term" value="F:ATP binding"/>
    <property type="evidence" value="ECO:0007669"/>
    <property type="project" value="UniProtKB-KW"/>
</dbReference>
<evidence type="ECO:0000256" key="8">
    <source>
        <dbReference type="ARBA" id="ARBA00022771"/>
    </source>
</evidence>
<evidence type="ECO:0000259" key="17">
    <source>
        <dbReference type="PROSITE" id="PS50893"/>
    </source>
</evidence>
<evidence type="ECO:0000256" key="2">
    <source>
        <dbReference type="ARBA" id="ARBA00022490"/>
    </source>
</evidence>
<dbReference type="InterPro" id="IPR003439">
    <property type="entry name" value="ABC_transporter-like_ATP-bd"/>
</dbReference>
<keyword evidence="9" id="KW-0862">Zinc</keyword>
<evidence type="ECO:0000256" key="1">
    <source>
        <dbReference type="ARBA" id="ARBA00004496"/>
    </source>
</evidence>
<dbReference type="SUPFAM" id="SSF52540">
    <property type="entry name" value="P-loop containing nucleoside triphosphate hydrolases"/>
    <property type="match status" value="2"/>
</dbReference>
<evidence type="ECO:0000256" key="9">
    <source>
        <dbReference type="ARBA" id="ARBA00022833"/>
    </source>
</evidence>
<dbReference type="GO" id="GO:0004518">
    <property type="term" value="F:nuclease activity"/>
    <property type="evidence" value="ECO:0007669"/>
    <property type="project" value="UniProtKB-KW"/>
</dbReference>
<evidence type="ECO:0000256" key="14">
    <source>
        <dbReference type="ARBA" id="ARBA00038000"/>
    </source>
</evidence>
<dbReference type="eggNOG" id="COG0178">
    <property type="taxonomic scope" value="Bacteria"/>
</dbReference>
<evidence type="ECO:0000256" key="11">
    <source>
        <dbReference type="ARBA" id="ARBA00022881"/>
    </source>
</evidence>
<keyword evidence="8" id="KW-0863">Zinc-finger</keyword>
<evidence type="ECO:0000313" key="19">
    <source>
        <dbReference type="Proteomes" id="UP000015344"/>
    </source>
</evidence>
<dbReference type="InterPro" id="IPR003593">
    <property type="entry name" value="AAA+_ATPase"/>
</dbReference>
<dbReference type="InterPro" id="IPR017871">
    <property type="entry name" value="ABC_transporter-like_CS"/>
</dbReference>
<dbReference type="GO" id="GO:0008270">
    <property type="term" value="F:zinc ion binding"/>
    <property type="evidence" value="ECO:0007669"/>
    <property type="project" value="UniProtKB-KW"/>
</dbReference>
<keyword evidence="7" id="KW-0228">DNA excision</keyword>
<keyword evidence="3" id="KW-0479">Metal-binding</keyword>
<dbReference type="InterPro" id="IPR041552">
    <property type="entry name" value="UvrA_DNA-bd"/>
</dbReference>
<dbReference type="GO" id="GO:0005737">
    <property type="term" value="C:cytoplasm"/>
    <property type="evidence" value="ECO:0007669"/>
    <property type="project" value="UniProtKB-SubCell"/>
</dbReference>
<keyword evidence="5" id="KW-0547">Nucleotide-binding</keyword>
<evidence type="ECO:0000256" key="10">
    <source>
        <dbReference type="ARBA" id="ARBA00022840"/>
    </source>
</evidence>
<feature type="domain" description="ABC transporter" evidence="17">
    <location>
        <begin position="477"/>
        <end position="807"/>
    </location>
</feature>
<keyword evidence="11" id="KW-0267">Excision nuclease</keyword>
<evidence type="ECO:0000256" key="13">
    <source>
        <dbReference type="ARBA" id="ARBA00023204"/>
    </source>
</evidence>
<evidence type="ECO:0000256" key="12">
    <source>
        <dbReference type="ARBA" id="ARBA00023125"/>
    </source>
</evidence>
<feature type="domain" description="ABC transporter" evidence="17">
    <location>
        <begin position="1"/>
        <end position="472"/>
    </location>
</feature>
<dbReference type="AlphaFoldDB" id="S9SHU3"/>
<accession>S9SHU3</accession>
<comment type="subcellular location">
    <subcellularLocation>
        <location evidence="1">Cytoplasm</location>
    </subcellularLocation>
</comment>
<dbReference type="EMBL" id="ATMT01000104">
    <property type="protein sequence ID" value="EPY03663.1"/>
    <property type="molecule type" value="Genomic_DNA"/>
</dbReference>
<dbReference type="SMART" id="SM00382">
    <property type="entry name" value="AAA"/>
    <property type="match status" value="2"/>
</dbReference>
<protein>
    <recommendedName>
        <fullName evidence="15">UvrABC system protein A</fullName>
    </recommendedName>
    <alternativeName>
        <fullName evidence="16">Excinuclease ABC subunit A</fullName>
    </alternativeName>
</protein>
<evidence type="ECO:0000313" key="18">
    <source>
        <dbReference type="EMBL" id="EPY03663.1"/>
    </source>
</evidence>
<evidence type="ECO:0000256" key="7">
    <source>
        <dbReference type="ARBA" id="ARBA00022769"/>
    </source>
</evidence>
<dbReference type="Gene3D" id="1.10.8.280">
    <property type="entry name" value="ABC transporter ATPase domain-like"/>
    <property type="match status" value="1"/>
</dbReference>